<name>A0A5C7S9C3_THASP</name>
<dbReference type="Pfam" id="PF14532">
    <property type="entry name" value="Sigma54_activ_2"/>
    <property type="match status" value="1"/>
</dbReference>
<proteinExistence type="predicted"/>
<evidence type="ECO:0000256" key="4">
    <source>
        <dbReference type="ARBA" id="ARBA00023012"/>
    </source>
</evidence>
<dbReference type="GO" id="GO:0006355">
    <property type="term" value="P:regulation of DNA-templated transcription"/>
    <property type="evidence" value="ECO:0007669"/>
    <property type="project" value="InterPro"/>
</dbReference>
<keyword evidence="6" id="KW-0804">Transcription</keyword>
<dbReference type="SUPFAM" id="SSF52540">
    <property type="entry name" value="P-loop containing nucleoside triphosphate hydrolases"/>
    <property type="match status" value="1"/>
</dbReference>
<dbReference type="GO" id="GO:0005524">
    <property type="term" value="F:ATP binding"/>
    <property type="evidence" value="ECO:0007669"/>
    <property type="project" value="UniProtKB-KW"/>
</dbReference>
<dbReference type="Gene3D" id="1.10.8.60">
    <property type="match status" value="1"/>
</dbReference>
<keyword evidence="3" id="KW-0067">ATP-binding</keyword>
<evidence type="ECO:0000256" key="5">
    <source>
        <dbReference type="ARBA" id="ARBA00023015"/>
    </source>
</evidence>
<dbReference type="Proteomes" id="UP000321192">
    <property type="component" value="Unassembled WGS sequence"/>
</dbReference>
<feature type="modified residue" description="4-aspartylphosphate" evidence="7">
    <location>
        <position position="52"/>
    </location>
</feature>
<dbReference type="InterPro" id="IPR011006">
    <property type="entry name" value="CheY-like_superfamily"/>
</dbReference>
<dbReference type="Pfam" id="PF25601">
    <property type="entry name" value="AAA_lid_14"/>
    <property type="match status" value="1"/>
</dbReference>
<evidence type="ECO:0000259" key="8">
    <source>
        <dbReference type="PROSITE" id="PS50045"/>
    </source>
</evidence>
<dbReference type="PROSITE" id="PS50045">
    <property type="entry name" value="SIGMA54_INTERACT_4"/>
    <property type="match status" value="1"/>
</dbReference>
<keyword evidence="2" id="KW-0547">Nucleotide-binding</keyword>
<dbReference type="GO" id="GO:0000160">
    <property type="term" value="P:phosphorelay signal transduction system"/>
    <property type="evidence" value="ECO:0007669"/>
    <property type="project" value="UniProtKB-KW"/>
</dbReference>
<evidence type="ECO:0000313" key="11">
    <source>
        <dbReference type="Proteomes" id="UP000321192"/>
    </source>
</evidence>
<keyword evidence="5" id="KW-0805">Transcription regulation</keyword>
<dbReference type="SMART" id="SM00448">
    <property type="entry name" value="REC"/>
    <property type="match status" value="1"/>
</dbReference>
<dbReference type="AlphaFoldDB" id="A0A5C7S9C3"/>
<dbReference type="InterPro" id="IPR002197">
    <property type="entry name" value="HTH_Fis"/>
</dbReference>
<dbReference type="FunFam" id="3.40.50.2300:FF:000018">
    <property type="entry name" value="DNA-binding transcriptional regulator NtrC"/>
    <property type="match status" value="1"/>
</dbReference>
<dbReference type="PANTHER" id="PTHR32071">
    <property type="entry name" value="TRANSCRIPTIONAL REGULATORY PROTEIN"/>
    <property type="match status" value="1"/>
</dbReference>
<feature type="domain" description="Response regulatory" evidence="9">
    <location>
        <begin position="3"/>
        <end position="118"/>
    </location>
</feature>
<evidence type="ECO:0000256" key="2">
    <source>
        <dbReference type="ARBA" id="ARBA00022741"/>
    </source>
</evidence>
<keyword evidence="4" id="KW-0902">Two-component regulatory system</keyword>
<protein>
    <submittedName>
        <fullName evidence="10">Sigma-54-dependent Fis family transcriptional regulator</fullName>
    </submittedName>
</protein>
<feature type="domain" description="Sigma-54 factor interaction" evidence="8">
    <location>
        <begin position="134"/>
        <end position="327"/>
    </location>
</feature>
<dbReference type="Pfam" id="PF02954">
    <property type="entry name" value="HTH_8"/>
    <property type="match status" value="1"/>
</dbReference>
<dbReference type="GO" id="GO:0043565">
    <property type="term" value="F:sequence-specific DNA binding"/>
    <property type="evidence" value="ECO:0007669"/>
    <property type="project" value="InterPro"/>
</dbReference>
<dbReference type="RefSeq" id="WP_276661670.1">
    <property type="nucleotide sequence ID" value="NZ_SSFD01000344.1"/>
</dbReference>
<dbReference type="Pfam" id="PF00072">
    <property type="entry name" value="Response_reg"/>
    <property type="match status" value="1"/>
</dbReference>
<dbReference type="EMBL" id="SSFD01000344">
    <property type="protein sequence ID" value="TXH79515.1"/>
    <property type="molecule type" value="Genomic_DNA"/>
</dbReference>
<evidence type="ECO:0000256" key="1">
    <source>
        <dbReference type="ARBA" id="ARBA00022553"/>
    </source>
</evidence>
<dbReference type="InterPro" id="IPR009057">
    <property type="entry name" value="Homeodomain-like_sf"/>
</dbReference>
<evidence type="ECO:0000259" key="9">
    <source>
        <dbReference type="PROSITE" id="PS50110"/>
    </source>
</evidence>
<dbReference type="SUPFAM" id="SSF52172">
    <property type="entry name" value="CheY-like"/>
    <property type="match status" value="1"/>
</dbReference>
<keyword evidence="1 7" id="KW-0597">Phosphoprotein</keyword>
<dbReference type="InterPro" id="IPR001789">
    <property type="entry name" value="Sig_transdc_resp-reg_receiver"/>
</dbReference>
<comment type="caution">
    <text evidence="10">The sequence shown here is derived from an EMBL/GenBank/DDBJ whole genome shotgun (WGS) entry which is preliminary data.</text>
</comment>
<sequence length="415" mass="45503">MAKILIVDDEIGIRELLSEILRDEGHDILLAENATAARAARNAVRPDMVLLDIWMPDTDGISLLKEWAANGQLNMPVVMMSGHGTIDTAVEATRIGAIDYLEKPIALQKLLAAVKRGLQRPQAPGVQSAPTLAAFHRSVPLRELRRRLEQIAGSSRVLLLRVGAGSLAELVARSVQPANAPWLDLAAVTAPLDITQLQSTQGGVVFVGELARLSRAQQKNLAFALDRLERYDLRLVVATDRSLEALVGEGWEEGLLARLFEVSLAPPSIADVREDLPELASQMLLHLVEAGEVPLRRFSTAALNQLRNLPWPGGYPELRAAVKSLALGTLEEEIGAGEVRRLLPPDLGAGACGVSLDQPLREAREAFERMYFEHHLRLEGGNMTRLAEKTGLERTHLYRKLKQLGLQAGRRHEES</sequence>
<dbReference type="InterPro" id="IPR027417">
    <property type="entry name" value="P-loop_NTPase"/>
</dbReference>
<evidence type="ECO:0000256" key="6">
    <source>
        <dbReference type="ARBA" id="ARBA00023163"/>
    </source>
</evidence>
<dbReference type="PROSITE" id="PS50110">
    <property type="entry name" value="RESPONSE_REGULATORY"/>
    <property type="match status" value="1"/>
</dbReference>
<accession>A0A5C7S9C3</accession>
<dbReference type="InterPro" id="IPR002078">
    <property type="entry name" value="Sigma_54_int"/>
</dbReference>
<evidence type="ECO:0000256" key="3">
    <source>
        <dbReference type="ARBA" id="ARBA00022840"/>
    </source>
</evidence>
<dbReference type="SUPFAM" id="SSF46689">
    <property type="entry name" value="Homeodomain-like"/>
    <property type="match status" value="1"/>
</dbReference>
<dbReference type="PANTHER" id="PTHR32071:SF17">
    <property type="entry name" value="TRANSCRIPTIONAL REGULATOR (NTRC FAMILY)"/>
    <property type="match status" value="1"/>
</dbReference>
<dbReference type="Gene3D" id="3.40.50.2300">
    <property type="match status" value="1"/>
</dbReference>
<organism evidence="10 11">
    <name type="scientific">Thauera aminoaromatica</name>
    <dbReference type="NCBI Taxonomy" id="164330"/>
    <lineage>
        <taxon>Bacteria</taxon>
        <taxon>Pseudomonadati</taxon>
        <taxon>Pseudomonadota</taxon>
        <taxon>Betaproteobacteria</taxon>
        <taxon>Rhodocyclales</taxon>
        <taxon>Zoogloeaceae</taxon>
        <taxon>Thauera</taxon>
    </lineage>
</organism>
<dbReference type="Gene3D" id="3.40.50.300">
    <property type="entry name" value="P-loop containing nucleotide triphosphate hydrolases"/>
    <property type="match status" value="1"/>
</dbReference>
<reference evidence="10 11" key="1">
    <citation type="submission" date="2018-09" db="EMBL/GenBank/DDBJ databases">
        <title>Metagenome Assembled Genomes from an Advanced Water Purification Facility.</title>
        <authorList>
            <person name="Stamps B.W."/>
            <person name="Spear J.R."/>
        </authorList>
    </citation>
    <scope>NUCLEOTIDE SEQUENCE [LARGE SCALE GENOMIC DNA]</scope>
    <source>
        <strain evidence="10">Bin_27_1</strain>
    </source>
</reference>
<dbReference type="InterPro" id="IPR058031">
    <property type="entry name" value="AAA_lid_NorR"/>
</dbReference>
<evidence type="ECO:0000313" key="10">
    <source>
        <dbReference type="EMBL" id="TXH79515.1"/>
    </source>
</evidence>
<evidence type="ECO:0000256" key="7">
    <source>
        <dbReference type="PROSITE-ProRule" id="PRU00169"/>
    </source>
</evidence>
<gene>
    <name evidence="10" type="ORF">E6Q80_20230</name>
</gene>
<dbReference type="Gene3D" id="1.10.10.60">
    <property type="entry name" value="Homeodomain-like"/>
    <property type="match status" value="1"/>
</dbReference>